<feature type="compositionally biased region" description="Basic residues" evidence="1">
    <location>
        <begin position="1"/>
        <end position="16"/>
    </location>
</feature>
<feature type="region of interest" description="Disordered" evidence="1">
    <location>
        <begin position="76"/>
        <end position="105"/>
    </location>
</feature>
<keyword evidence="2" id="KW-1133">Transmembrane helix</keyword>
<proteinExistence type="predicted"/>
<organism evidence="3">
    <name type="scientific">Caldilineaceae bacterium SB0664_bin_27</name>
    <dbReference type="NCBI Taxonomy" id="2605260"/>
    <lineage>
        <taxon>Bacteria</taxon>
        <taxon>Bacillati</taxon>
        <taxon>Chloroflexota</taxon>
        <taxon>Caldilineae</taxon>
        <taxon>Caldilineales</taxon>
        <taxon>Caldilineaceae</taxon>
    </lineage>
</organism>
<dbReference type="InterPro" id="IPR021454">
    <property type="entry name" value="DUF3105"/>
</dbReference>
<keyword evidence="2" id="KW-0812">Transmembrane</keyword>
<evidence type="ECO:0000256" key="1">
    <source>
        <dbReference type="SAM" id="MobiDB-lite"/>
    </source>
</evidence>
<feature type="transmembrane region" description="Helical" evidence="2">
    <location>
        <begin position="48"/>
        <end position="69"/>
    </location>
</feature>
<comment type="caution">
    <text evidence="3">The sequence shown here is derived from an EMBL/GenBank/DDBJ whole genome shotgun (WGS) entry which is preliminary data.</text>
</comment>
<gene>
    <name evidence="3" type="ORF">F4Y42_19275</name>
</gene>
<dbReference type="AlphaFoldDB" id="A0A6B0YWX2"/>
<evidence type="ECO:0000256" key="2">
    <source>
        <dbReference type="SAM" id="Phobius"/>
    </source>
</evidence>
<name>A0A6B0YWX2_9CHLR</name>
<sequence length="227" mass="25572">MATKSKARRKSRAKGGRHSERGVGGRLARPSRQELREVAAKRRFRQNLYVYGGGALLVAIVALVIFVNIRNAAPVGDEESWPSQGNTHIQQGSASPIEYNTTPPTSGPHYPGLAPWNIYSEPIRYEQVVHNMEDGGVIVYYQCEEDCPELREQLAGVVRPYVNSGRHVLMMPNDPNWTGFGSQSAHKDMGARIALTAWQRLDKFEEFDEGRIRAFIEKYEGIDHHVR</sequence>
<feature type="region of interest" description="Disordered" evidence="1">
    <location>
        <begin position="1"/>
        <end position="32"/>
    </location>
</feature>
<dbReference type="EMBL" id="VXRG01000161">
    <property type="protein sequence ID" value="MXY95584.1"/>
    <property type="molecule type" value="Genomic_DNA"/>
</dbReference>
<feature type="compositionally biased region" description="Polar residues" evidence="1">
    <location>
        <begin position="81"/>
        <end position="104"/>
    </location>
</feature>
<protein>
    <submittedName>
        <fullName evidence="3">DUF3105 domain-containing protein</fullName>
    </submittedName>
</protein>
<accession>A0A6B0YWX2</accession>
<keyword evidence="2" id="KW-0472">Membrane</keyword>
<reference evidence="3" key="1">
    <citation type="submission" date="2019-09" db="EMBL/GenBank/DDBJ databases">
        <title>Characterisation of the sponge microbiome using genome-centric metagenomics.</title>
        <authorList>
            <person name="Engelberts J.P."/>
            <person name="Robbins S.J."/>
            <person name="De Goeij J.M."/>
            <person name="Aranda M."/>
            <person name="Bell S.C."/>
            <person name="Webster N.S."/>
        </authorList>
    </citation>
    <scope>NUCLEOTIDE SEQUENCE</scope>
    <source>
        <strain evidence="3">SB0664_bin_27</strain>
    </source>
</reference>
<evidence type="ECO:0000313" key="3">
    <source>
        <dbReference type="EMBL" id="MXY95584.1"/>
    </source>
</evidence>
<dbReference type="Pfam" id="PF11303">
    <property type="entry name" value="DUF3105"/>
    <property type="match status" value="1"/>
</dbReference>